<dbReference type="PANTHER" id="PTHR43689">
    <property type="entry name" value="HYDROLASE"/>
    <property type="match status" value="1"/>
</dbReference>
<evidence type="ECO:0000313" key="3">
    <source>
        <dbReference type="Proteomes" id="UP000572680"/>
    </source>
</evidence>
<dbReference type="PRINTS" id="PR00111">
    <property type="entry name" value="ABHYDROLASE"/>
</dbReference>
<evidence type="ECO:0000259" key="1">
    <source>
        <dbReference type="Pfam" id="PF12697"/>
    </source>
</evidence>
<dbReference type="InterPro" id="IPR029058">
    <property type="entry name" value="AB_hydrolase_fold"/>
</dbReference>
<dbReference type="SUPFAM" id="SSF53474">
    <property type="entry name" value="alpha/beta-Hydrolases"/>
    <property type="match status" value="1"/>
</dbReference>
<evidence type="ECO:0000313" key="2">
    <source>
        <dbReference type="EMBL" id="MBA8954829.1"/>
    </source>
</evidence>
<dbReference type="Gene3D" id="3.40.50.1820">
    <property type="entry name" value="alpha/beta hydrolase"/>
    <property type="match status" value="1"/>
</dbReference>
<dbReference type="PANTHER" id="PTHR43689:SF8">
    <property type="entry name" value="ALPHA_BETA-HYDROLASES SUPERFAMILY PROTEIN"/>
    <property type="match status" value="1"/>
</dbReference>
<dbReference type="RefSeq" id="WP_182846870.1">
    <property type="nucleotide sequence ID" value="NZ_BAAALP010000052.1"/>
</dbReference>
<dbReference type="Pfam" id="PF12697">
    <property type="entry name" value="Abhydrolase_6"/>
    <property type="match status" value="1"/>
</dbReference>
<name>A0A7W3LV15_ACTNM</name>
<keyword evidence="3" id="KW-1185">Reference proteome</keyword>
<organism evidence="2 3">
    <name type="scientific">Actinomadura namibiensis</name>
    <dbReference type="NCBI Taxonomy" id="182080"/>
    <lineage>
        <taxon>Bacteria</taxon>
        <taxon>Bacillati</taxon>
        <taxon>Actinomycetota</taxon>
        <taxon>Actinomycetes</taxon>
        <taxon>Streptosporangiales</taxon>
        <taxon>Thermomonosporaceae</taxon>
        <taxon>Actinomadura</taxon>
    </lineage>
</organism>
<dbReference type="EMBL" id="JACJIA010000010">
    <property type="protein sequence ID" value="MBA8954829.1"/>
    <property type="molecule type" value="Genomic_DNA"/>
</dbReference>
<dbReference type="InterPro" id="IPR000073">
    <property type="entry name" value="AB_hydrolase_1"/>
</dbReference>
<comment type="caution">
    <text evidence="2">The sequence shown here is derived from an EMBL/GenBank/DDBJ whole genome shotgun (WGS) entry which is preliminary data.</text>
</comment>
<feature type="domain" description="AB hydrolase-1" evidence="1">
    <location>
        <begin position="46"/>
        <end position="254"/>
    </location>
</feature>
<protein>
    <submittedName>
        <fullName evidence="2">Pimeloyl-ACP methyl ester carboxylesterase</fullName>
    </submittedName>
</protein>
<reference evidence="2 3" key="1">
    <citation type="submission" date="2020-08" db="EMBL/GenBank/DDBJ databases">
        <title>Genomic Encyclopedia of Type Strains, Phase IV (KMG-IV): sequencing the most valuable type-strain genomes for metagenomic binning, comparative biology and taxonomic classification.</title>
        <authorList>
            <person name="Goeker M."/>
        </authorList>
    </citation>
    <scope>NUCLEOTIDE SEQUENCE [LARGE SCALE GENOMIC DNA]</scope>
    <source>
        <strain evidence="2 3">DSM 44197</strain>
    </source>
</reference>
<gene>
    <name evidence="2" type="ORF">HNR61_006486</name>
</gene>
<proteinExistence type="predicted"/>
<dbReference type="AlphaFoldDB" id="A0A7W3LV15"/>
<dbReference type="GO" id="GO:0003824">
    <property type="term" value="F:catalytic activity"/>
    <property type="evidence" value="ECO:0007669"/>
    <property type="project" value="UniProtKB-ARBA"/>
</dbReference>
<accession>A0A7W3LV15</accession>
<sequence>MDVEEGALKHGLPYFALGAGRTLVVLRGLQTTHANPAGFERSMELRVVRPLAARFRVYAVGRGPGMAKGTTMADIAAQHAEALADRFGGPVDVLGVSSGGSVALQMAADHPRSVRRLVVAASGYKLGPVAKQAQLDWASAVERGRRGLHVNARLASPSPVVRALLTPVMWLMDPFTRPEVPGDFVAFVHAEDAFDLGDRLPEITAPTLVVGGDRDVAYPVGYFRRTAEGVADGRLIVYPGTGHVGTLMHKRFADDVRAFLAEGE</sequence>
<dbReference type="Proteomes" id="UP000572680">
    <property type="component" value="Unassembled WGS sequence"/>
</dbReference>